<dbReference type="InterPro" id="IPR041698">
    <property type="entry name" value="Methyltransf_25"/>
</dbReference>
<dbReference type="PANTHER" id="PTHR42912">
    <property type="entry name" value="METHYLTRANSFERASE"/>
    <property type="match status" value="1"/>
</dbReference>
<dbReference type="GO" id="GO:0008168">
    <property type="term" value="F:methyltransferase activity"/>
    <property type="evidence" value="ECO:0007669"/>
    <property type="project" value="UniProtKB-KW"/>
</dbReference>
<evidence type="ECO:0000313" key="2">
    <source>
        <dbReference type="EMBL" id="MCD2196764.1"/>
    </source>
</evidence>
<keyword evidence="2" id="KW-0489">Methyltransferase</keyword>
<keyword evidence="2" id="KW-0808">Transferase</keyword>
<dbReference type="RefSeq" id="WP_230738640.1">
    <property type="nucleotide sequence ID" value="NZ_JAJNDB010000006.1"/>
</dbReference>
<dbReference type="Gene3D" id="3.40.50.150">
    <property type="entry name" value="Vaccinia Virus protein VP39"/>
    <property type="match status" value="1"/>
</dbReference>
<dbReference type="Proteomes" id="UP001199469">
    <property type="component" value="Unassembled WGS sequence"/>
</dbReference>
<dbReference type="CDD" id="cd02440">
    <property type="entry name" value="AdoMet_MTases"/>
    <property type="match status" value="1"/>
</dbReference>
<dbReference type="InterPro" id="IPR029063">
    <property type="entry name" value="SAM-dependent_MTases_sf"/>
</dbReference>
<dbReference type="GO" id="GO:0032259">
    <property type="term" value="P:methylation"/>
    <property type="evidence" value="ECO:0007669"/>
    <property type="project" value="UniProtKB-KW"/>
</dbReference>
<sequence length="242" mass="25633">MPDPHAGHDARPARPFVPAMGQGGPLAFYDAMSLLLGARRAHERLVAAAGLAAGQTVLEIGCGTGNLLLAAARAEPGAAVVGLDPDAGALARARHKTRRLPAIRLEQGYADELPHADGSVDRVVSAFMFHHLPADGKRAMLAEVRRVLAPGGVLAVLDFDGAPRPFGPLTPLLRFAHRRRGHDHGHDHGHGHDAEPLGIVPNDRAVIRELIADAGFDEVAQVDEGRGHAGAWTIQRAVRPRD</sequence>
<name>A0ABS8PIF2_9PSEU</name>
<evidence type="ECO:0000313" key="3">
    <source>
        <dbReference type="Proteomes" id="UP001199469"/>
    </source>
</evidence>
<protein>
    <submittedName>
        <fullName evidence="2">Class I SAM-dependent methyltransferase</fullName>
    </submittedName>
</protein>
<gene>
    <name evidence="2" type="ORF">LQ327_25670</name>
</gene>
<proteinExistence type="predicted"/>
<accession>A0ABS8PIF2</accession>
<feature type="domain" description="Methyltransferase" evidence="1">
    <location>
        <begin position="57"/>
        <end position="152"/>
    </location>
</feature>
<evidence type="ECO:0000259" key="1">
    <source>
        <dbReference type="Pfam" id="PF13649"/>
    </source>
</evidence>
<keyword evidence="3" id="KW-1185">Reference proteome</keyword>
<dbReference type="InterPro" id="IPR050508">
    <property type="entry name" value="Methyltransf_Superfamily"/>
</dbReference>
<dbReference type="Pfam" id="PF13649">
    <property type="entry name" value="Methyltransf_25"/>
    <property type="match status" value="1"/>
</dbReference>
<organism evidence="2 3">
    <name type="scientific">Actinomycetospora endophytica</name>
    <dbReference type="NCBI Taxonomy" id="2291215"/>
    <lineage>
        <taxon>Bacteria</taxon>
        <taxon>Bacillati</taxon>
        <taxon>Actinomycetota</taxon>
        <taxon>Actinomycetes</taxon>
        <taxon>Pseudonocardiales</taxon>
        <taxon>Pseudonocardiaceae</taxon>
        <taxon>Actinomycetospora</taxon>
    </lineage>
</organism>
<comment type="caution">
    <text evidence="2">The sequence shown here is derived from an EMBL/GenBank/DDBJ whole genome shotgun (WGS) entry which is preliminary data.</text>
</comment>
<dbReference type="EMBL" id="JAJNDB010000006">
    <property type="protein sequence ID" value="MCD2196764.1"/>
    <property type="molecule type" value="Genomic_DNA"/>
</dbReference>
<reference evidence="2 3" key="1">
    <citation type="submission" date="2021-11" db="EMBL/GenBank/DDBJ databases">
        <title>Draft genome sequence of Actinomycetospora sp. SF1 isolated from the rhizosphere soil.</title>
        <authorList>
            <person name="Duangmal K."/>
            <person name="Chantavorakit T."/>
        </authorList>
    </citation>
    <scope>NUCLEOTIDE SEQUENCE [LARGE SCALE GENOMIC DNA]</scope>
    <source>
        <strain evidence="2 3">TBRC 5722</strain>
    </source>
</reference>
<dbReference type="SUPFAM" id="SSF53335">
    <property type="entry name" value="S-adenosyl-L-methionine-dependent methyltransferases"/>
    <property type="match status" value="1"/>
</dbReference>